<evidence type="ECO:0000256" key="11">
    <source>
        <dbReference type="ARBA" id="ARBA00023180"/>
    </source>
</evidence>
<evidence type="ECO:0000256" key="9">
    <source>
        <dbReference type="ARBA" id="ARBA00023136"/>
    </source>
</evidence>
<evidence type="ECO:0000256" key="2">
    <source>
        <dbReference type="ARBA" id="ARBA00004609"/>
    </source>
</evidence>
<evidence type="ECO:0000256" key="10">
    <source>
        <dbReference type="ARBA" id="ARBA00023157"/>
    </source>
</evidence>
<keyword evidence="13" id="KW-0326">Glycosidase</keyword>
<dbReference type="InterPro" id="IPR017853">
    <property type="entry name" value="GH"/>
</dbReference>
<dbReference type="Pfam" id="PF07983">
    <property type="entry name" value="X8"/>
    <property type="match status" value="1"/>
</dbReference>
<dbReference type="EC" id="3.2.1.39" evidence="4"/>
<name>A0AA35Z9Y1_LACSI</name>
<dbReference type="GO" id="GO:0042973">
    <property type="term" value="F:glucan endo-1,3-beta-D-glucosidase activity"/>
    <property type="evidence" value="ECO:0007669"/>
    <property type="project" value="UniProtKB-EC"/>
</dbReference>
<keyword evidence="6" id="KW-0336">GPI-anchor</keyword>
<dbReference type="InterPro" id="IPR044965">
    <property type="entry name" value="Glyco_hydro_17_plant"/>
</dbReference>
<dbReference type="SMART" id="SM00768">
    <property type="entry name" value="X8"/>
    <property type="match status" value="1"/>
</dbReference>
<dbReference type="FunFam" id="1.20.58.1040:FF:000001">
    <property type="entry name" value="Glucan endo-1,3-beta-glucosidase 4"/>
    <property type="match status" value="1"/>
</dbReference>
<evidence type="ECO:0000256" key="7">
    <source>
        <dbReference type="ARBA" id="ARBA00022729"/>
    </source>
</evidence>
<sequence length="545" mass="61310">MRKIQIAWVTPRTDITWRLVRMNNSTNKRRPRITLTRDGPHDPFVAEFHQHTFTCLHLHNYPNPKPYSFIRPTLSTMVNTQKMGLIWFIPILCLLFSPSSAEIAAKPGVNYGQLGNNLPHPKKSVELIKSLKAGRVKIYDANPKILKALANTNIQVSIMVPNEIITAMAPNQSLADEWVRSNVVPFYPKTMIRYLLVGNEILSQPDNVTWFNLVPAMRRIRKSLVFYKLKKIKVGTPLAMDCLEASFPPSSGKFRSSVSESVIKPLLQFIHRTKSFFFIDVYTYFAWVYDPVNIKLDYALLQPNVSTYTDPITGLMYTNLLEQMLDALYFAMKDAGYPDTRLFIAETGWPNGGDIDQIGANIYNAAIYNRNVIKRFTEKPPRGTPLKPFVVLPSFIFALYNENQKTGAGTERHFGLLYPNGTNIYEIDLSGKTALSEFKKPLPVPTTNEPFKGKIWCVAARGANRTALAGALSFACGQGNSTCDPIQRGGKCFKPDSLTWHASYAFSSYWAQFRKSGGSCYFNGLATQTAKNPSFGSCKFPSVTL</sequence>
<keyword evidence="8" id="KW-0378">Hydrolase</keyword>
<dbReference type="AlphaFoldDB" id="A0AA35Z9Y1"/>
<comment type="subcellular location">
    <subcellularLocation>
        <location evidence="2">Cell membrane</location>
        <topology evidence="2">Lipid-anchor</topology>
        <topology evidence="2">GPI-anchor</topology>
    </subcellularLocation>
</comment>
<dbReference type="PANTHER" id="PTHR32227">
    <property type="entry name" value="GLUCAN ENDO-1,3-BETA-GLUCOSIDASE BG1-RELATED-RELATED"/>
    <property type="match status" value="1"/>
</dbReference>
<keyword evidence="17" id="KW-1185">Reference proteome</keyword>
<dbReference type="Gene3D" id="3.20.20.80">
    <property type="entry name" value="Glycosidases"/>
    <property type="match status" value="1"/>
</dbReference>
<evidence type="ECO:0000256" key="1">
    <source>
        <dbReference type="ARBA" id="ARBA00000382"/>
    </source>
</evidence>
<comment type="similarity">
    <text evidence="3 14">Belongs to the glycosyl hydrolase 17 family.</text>
</comment>
<dbReference type="GO" id="GO:0098552">
    <property type="term" value="C:side of membrane"/>
    <property type="evidence" value="ECO:0007669"/>
    <property type="project" value="UniProtKB-KW"/>
</dbReference>
<evidence type="ECO:0000313" key="17">
    <source>
        <dbReference type="Proteomes" id="UP001177003"/>
    </source>
</evidence>
<organism evidence="16 17">
    <name type="scientific">Lactuca saligna</name>
    <name type="common">Willowleaf lettuce</name>
    <dbReference type="NCBI Taxonomy" id="75948"/>
    <lineage>
        <taxon>Eukaryota</taxon>
        <taxon>Viridiplantae</taxon>
        <taxon>Streptophyta</taxon>
        <taxon>Embryophyta</taxon>
        <taxon>Tracheophyta</taxon>
        <taxon>Spermatophyta</taxon>
        <taxon>Magnoliopsida</taxon>
        <taxon>eudicotyledons</taxon>
        <taxon>Gunneridae</taxon>
        <taxon>Pentapetalae</taxon>
        <taxon>asterids</taxon>
        <taxon>campanulids</taxon>
        <taxon>Asterales</taxon>
        <taxon>Asteraceae</taxon>
        <taxon>Cichorioideae</taxon>
        <taxon>Cichorieae</taxon>
        <taxon>Lactucinae</taxon>
        <taxon>Lactuca</taxon>
    </lineage>
</organism>
<dbReference type="Proteomes" id="UP001177003">
    <property type="component" value="Chromosome 5"/>
</dbReference>
<dbReference type="GO" id="GO:0009506">
    <property type="term" value="C:plasmodesma"/>
    <property type="evidence" value="ECO:0007669"/>
    <property type="project" value="UniProtKB-ARBA"/>
</dbReference>
<feature type="domain" description="X8" evidence="15">
    <location>
        <begin position="455"/>
        <end position="540"/>
    </location>
</feature>
<dbReference type="Gene3D" id="1.20.58.1040">
    <property type="match status" value="1"/>
</dbReference>
<keyword evidence="12" id="KW-0449">Lipoprotein</keyword>
<evidence type="ECO:0000256" key="4">
    <source>
        <dbReference type="ARBA" id="ARBA00012780"/>
    </source>
</evidence>
<keyword evidence="5" id="KW-1003">Cell membrane</keyword>
<comment type="catalytic activity">
    <reaction evidence="1">
        <text>Hydrolysis of (1-&gt;3)-beta-D-glucosidic linkages in (1-&gt;3)-beta-D-glucans.</text>
        <dbReference type="EC" id="3.2.1.39"/>
    </reaction>
</comment>
<dbReference type="EMBL" id="OX465081">
    <property type="protein sequence ID" value="CAI9288318.1"/>
    <property type="molecule type" value="Genomic_DNA"/>
</dbReference>
<evidence type="ECO:0000313" key="16">
    <source>
        <dbReference type="EMBL" id="CAI9288318.1"/>
    </source>
</evidence>
<evidence type="ECO:0000256" key="6">
    <source>
        <dbReference type="ARBA" id="ARBA00022622"/>
    </source>
</evidence>
<dbReference type="InterPro" id="IPR012946">
    <property type="entry name" value="X8"/>
</dbReference>
<evidence type="ECO:0000256" key="13">
    <source>
        <dbReference type="ARBA" id="ARBA00023295"/>
    </source>
</evidence>
<dbReference type="GO" id="GO:0005886">
    <property type="term" value="C:plasma membrane"/>
    <property type="evidence" value="ECO:0007669"/>
    <property type="project" value="UniProtKB-SubCell"/>
</dbReference>
<evidence type="ECO:0000256" key="14">
    <source>
        <dbReference type="RuleBase" id="RU004335"/>
    </source>
</evidence>
<gene>
    <name evidence="16" type="ORF">LSALG_LOCUS27629</name>
</gene>
<protein>
    <recommendedName>
        <fullName evidence="4">glucan endo-1,3-beta-D-glucosidase</fullName>
        <ecNumber evidence="4">3.2.1.39</ecNumber>
    </recommendedName>
</protein>
<keyword evidence="11" id="KW-0325">Glycoprotein</keyword>
<evidence type="ECO:0000256" key="5">
    <source>
        <dbReference type="ARBA" id="ARBA00022475"/>
    </source>
</evidence>
<dbReference type="Pfam" id="PF00332">
    <property type="entry name" value="Glyco_hydro_17"/>
    <property type="match status" value="1"/>
</dbReference>
<dbReference type="GO" id="GO:0005975">
    <property type="term" value="P:carbohydrate metabolic process"/>
    <property type="evidence" value="ECO:0007669"/>
    <property type="project" value="InterPro"/>
</dbReference>
<evidence type="ECO:0000256" key="3">
    <source>
        <dbReference type="ARBA" id="ARBA00008773"/>
    </source>
</evidence>
<accession>A0AA35Z9Y1</accession>
<evidence type="ECO:0000256" key="12">
    <source>
        <dbReference type="ARBA" id="ARBA00023288"/>
    </source>
</evidence>
<keyword evidence="10" id="KW-1015">Disulfide bond</keyword>
<keyword evidence="9" id="KW-0472">Membrane</keyword>
<dbReference type="SUPFAM" id="SSF51445">
    <property type="entry name" value="(Trans)glycosidases"/>
    <property type="match status" value="1"/>
</dbReference>
<evidence type="ECO:0000259" key="15">
    <source>
        <dbReference type="SMART" id="SM00768"/>
    </source>
</evidence>
<dbReference type="InterPro" id="IPR000490">
    <property type="entry name" value="Glyco_hydro_17"/>
</dbReference>
<dbReference type="FunFam" id="3.20.20.80:FF:000005">
    <property type="entry name" value="Glucan endo-1,3-beta-glucosidase 14"/>
    <property type="match status" value="1"/>
</dbReference>
<keyword evidence="7" id="KW-0732">Signal</keyword>
<proteinExistence type="inferred from homology"/>
<evidence type="ECO:0000256" key="8">
    <source>
        <dbReference type="ARBA" id="ARBA00022801"/>
    </source>
</evidence>
<reference evidence="16" key="1">
    <citation type="submission" date="2023-04" db="EMBL/GenBank/DDBJ databases">
        <authorList>
            <person name="Vijverberg K."/>
            <person name="Xiong W."/>
            <person name="Schranz E."/>
        </authorList>
    </citation>
    <scope>NUCLEOTIDE SEQUENCE</scope>
</reference>